<name>A0A183U9P1_TOXCA</name>
<reference evidence="3" key="1">
    <citation type="submission" date="2016-06" db="UniProtKB">
        <authorList>
            <consortium name="WormBaseParasite"/>
        </authorList>
    </citation>
    <scope>IDENTIFICATION</scope>
</reference>
<dbReference type="Proteomes" id="UP000050794">
    <property type="component" value="Unassembled WGS sequence"/>
</dbReference>
<dbReference type="WBParaSite" id="TCNE_0000521101-mRNA-1">
    <property type="protein sequence ID" value="TCNE_0000521101-mRNA-1"/>
    <property type="gene ID" value="TCNE_0000521101"/>
</dbReference>
<evidence type="ECO:0000313" key="2">
    <source>
        <dbReference type="Proteomes" id="UP000050794"/>
    </source>
</evidence>
<proteinExistence type="predicted"/>
<gene>
    <name evidence="1" type="ORF">TCNE_LOCUS5211</name>
</gene>
<organism evidence="2 3">
    <name type="scientific">Toxocara canis</name>
    <name type="common">Canine roundworm</name>
    <dbReference type="NCBI Taxonomy" id="6265"/>
    <lineage>
        <taxon>Eukaryota</taxon>
        <taxon>Metazoa</taxon>
        <taxon>Ecdysozoa</taxon>
        <taxon>Nematoda</taxon>
        <taxon>Chromadorea</taxon>
        <taxon>Rhabditida</taxon>
        <taxon>Spirurina</taxon>
        <taxon>Ascaridomorpha</taxon>
        <taxon>Ascaridoidea</taxon>
        <taxon>Toxocaridae</taxon>
        <taxon>Toxocara</taxon>
    </lineage>
</organism>
<keyword evidence="2" id="KW-1185">Reference proteome</keyword>
<reference evidence="1 2" key="2">
    <citation type="submission" date="2018-11" db="EMBL/GenBank/DDBJ databases">
        <authorList>
            <consortium name="Pathogen Informatics"/>
        </authorList>
    </citation>
    <scope>NUCLEOTIDE SEQUENCE [LARGE SCALE GENOMIC DNA]</scope>
</reference>
<accession>A0A183U9P1</accession>
<evidence type="ECO:0000313" key="3">
    <source>
        <dbReference type="WBParaSite" id="TCNE_0000521101-mRNA-1"/>
    </source>
</evidence>
<evidence type="ECO:0000313" key="1">
    <source>
        <dbReference type="EMBL" id="VDM34529.1"/>
    </source>
</evidence>
<dbReference type="AlphaFoldDB" id="A0A183U9P1"/>
<protein>
    <submittedName>
        <fullName evidence="3">ULP_PROTEASE domain-containing protein</fullName>
    </submittedName>
</protein>
<sequence>MLMFSNAHVLNDWNSGKLRYFTQPPENSKQVDVGSAQFCSSQLLDVFSKEFDLDALDDEQKVLVEGWLFTAFIWYANA</sequence>
<dbReference type="EMBL" id="UYWY01011934">
    <property type="protein sequence ID" value="VDM34529.1"/>
    <property type="molecule type" value="Genomic_DNA"/>
</dbReference>